<dbReference type="InterPro" id="IPR014017">
    <property type="entry name" value="DNA_helicase_UvrD-like_C"/>
</dbReference>
<keyword evidence="2 12" id="KW-0547">Nucleotide-binding</keyword>
<dbReference type="GO" id="GO:0000725">
    <property type="term" value="P:recombinational repair"/>
    <property type="evidence" value="ECO:0007669"/>
    <property type="project" value="TreeGrafter"/>
</dbReference>
<keyword evidence="3 12" id="KW-0378">Hydrolase</keyword>
<evidence type="ECO:0000256" key="5">
    <source>
        <dbReference type="ARBA" id="ARBA00022840"/>
    </source>
</evidence>
<protein>
    <recommendedName>
        <fullName evidence="9">DNA 3'-5' helicase</fullName>
        <ecNumber evidence="9">5.6.2.4</ecNumber>
    </recommendedName>
    <alternativeName>
        <fullName evidence="10">DNA 3'-5' helicase II</fullName>
    </alternativeName>
</protein>
<accession>A0A3N3DSU4</accession>
<name>A0A3N3DSU4_9VIBR</name>
<evidence type="ECO:0000256" key="7">
    <source>
        <dbReference type="ARBA" id="ARBA00023235"/>
    </source>
</evidence>
<proteinExistence type="inferred from homology"/>
<dbReference type="PANTHER" id="PTHR11070">
    <property type="entry name" value="UVRD / RECB / PCRA DNA HELICASE FAMILY MEMBER"/>
    <property type="match status" value="1"/>
</dbReference>
<dbReference type="PANTHER" id="PTHR11070:SF2">
    <property type="entry name" value="ATP-DEPENDENT DNA HELICASE SRS2"/>
    <property type="match status" value="1"/>
</dbReference>
<evidence type="ECO:0000256" key="2">
    <source>
        <dbReference type="ARBA" id="ARBA00022741"/>
    </source>
</evidence>
<feature type="binding site" evidence="12">
    <location>
        <begin position="24"/>
        <end position="31"/>
    </location>
    <ligand>
        <name>ATP</name>
        <dbReference type="ChEBI" id="CHEBI:30616"/>
    </ligand>
</feature>
<dbReference type="GO" id="GO:0016887">
    <property type="term" value="F:ATP hydrolysis activity"/>
    <property type="evidence" value="ECO:0007669"/>
    <property type="project" value="RHEA"/>
</dbReference>
<dbReference type="InterPro" id="IPR014016">
    <property type="entry name" value="UvrD-like_ATP-bd"/>
</dbReference>
<dbReference type="Proteomes" id="UP000278792">
    <property type="component" value="Unassembled WGS sequence"/>
</dbReference>
<organism evidence="14 15">
    <name type="scientific">Vibrio ponticus</name>
    <dbReference type="NCBI Taxonomy" id="265668"/>
    <lineage>
        <taxon>Bacteria</taxon>
        <taxon>Pseudomonadati</taxon>
        <taxon>Pseudomonadota</taxon>
        <taxon>Gammaproteobacteria</taxon>
        <taxon>Vibrionales</taxon>
        <taxon>Vibrionaceae</taxon>
        <taxon>Vibrio</taxon>
    </lineage>
</organism>
<evidence type="ECO:0000259" key="13">
    <source>
        <dbReference type="PROSITE" id="PS51198"/>
    </source>
</evidence>
<dbReference type="SUPFAM" id="SSF52540">
    <property type="entry name" value="P-loop containing nucleoside triphosphate hydrolases"/>
    <property type="match status" value="1"/>
</dbReference>
<gene>
    <name evidence="14" type="ORF">EGH82_22400</name>
</gene>
<feature type="domain" description="UvrD-like helicase ATP-binding" evidence="13">
    <location>
        <begin position="3"/>
        <end position="275"/>
    </location>
</feature>
<evidence type="ECO:0000256" key="1">
    <source>
        <dbReference type="ARBA" id="ARBA00009922"/>
    </source>
</evidence>
<comment type="caution">
    <text evidence="14">The sequence shown here is derived from an EMBL/GenBank/DDBJ whole genome shotgun (WGS) entry which is preliminary data.</text>
</comment>
<sequence>MPFKKLTDEQRDAVEYNGNLLLTACPGSGKTKTLVSKLAYMLKNKDNLGIKKRKIIALTYTNIAADTITDRLLSFGITDKSLWVGTIHSFCLQWIIKPNINFIPRLCKGYVVIDEHERERLLSELKEKYGLGPFANVVTRLDLDYSNHYSDIKSPQYKLVDEYHKHLRDHKKIDFDLILNMSFKLLSHYDGVRSRLAFFIKHILVDEYQDTSLLQYEILKLIISERKSNITFIGDQEQAIYTGLGAEVKGKAELIDYFALDSLHSLSLTGCFRSSQRIIDFYKKYQDGGLDIESKSYLKEFESVVHLEQSIDKSQLSNFIHEVIQSHIKNSISADEIVVLCPSWFDVIQMSNELDKLDKGYSIDGVVVSPIPKNEDNMWLNLVKLVLNEACMENYLRRRRLTNTLIEGLEECGLNVSGEHKKILKIVNGFNISIDQSITDWIESIVLEFSHLIGLNIAANKTAKSSLDSLIDATKIRMEKHDMDYRAHDLKRFFGKSKGVKITTCHSTKGDEYDVVICTGLLEGKIPHWNDVYVSNQHANYVARRLLYVIGSRAKKHLYMVSERGHKTRKGFDYVPTRQL</sequence>
<evidence type="ECO:0000256" key="12">
    <source>
        <dbReference type="PROSITE-ProRule" id="PRU00560"/>
    </source>
</evidence>
<dbReference type="RefSeq" id="WP_123783766.1">
    <property type="nucleotide sequence ID" value="NZ_RKIK01000135.1"/>
</dbReference>
<comment type="catalytic activity">
    <reaction evidence="8">
        <text>Couples ATP hydrolysis with the unwinding of duplex DNA by translocating in the 3'-5' direction.</text>
        <dbReference type="EC" id="5.6.2.4"/>
    </reaction>
</comment>
<keyword evidence="6" id="KW-0238">DNA-binding</keyword>
<dbReference type="EMBL" id="RKIK01000135">
    <property type="protein sequence ID" value="ROV57581.1"/>
    <property type="molecule type" value="Genomic_DNA"/>
</dbReference>
<dbReference type="EC" id="5.6.2.4" evidence="9"/>
<dbReference type="GO" id="GO:0005524">
    <property type="term" value="F:ATP binding"/>
    <property type="evidence" value="ECO:0007669"/>
    <property type="project" value="UniProtKB-UniRule"/>
</dbReference>
<evidence type="ECO:0000256" key="11">
    <source>
        <dbReference type="ARBA" id="ARBA00048988"/>
    </source>
</evidence>
<dbReference type="InterPro" id="IPR027417">
    <property type="entry name" value="P-loop_NTPase"/>
</dbReference>
<dbReference type="GO" id="GO:0043138">
    <property type="term" value="F:3'-5' DNA helicase activity"/>
    <property type="evidence" value="ECO:0007669"/>
    <property type="project" value="UniProtKB-EC"/>
</dbReference>
<dbReference type="CDD" id="cd17932">
    <property type="entry name" value="DEXQc_UvrD"/>
    <property type="match status" value="1"/>
</dbReference>
<evidence type="ECO:0000256" key="4">
    <source>
        <dbReference type="ARBA" id="ARBA00022806"/>
    </source>
</evidence>
<dbReference type="InterPro" id="IPR013986">
    <property type="entry name" value="DExx_box_DNA_helicase_dom_sf"/>
</dbReference>
<dbReference type="Pfam" id="PF13361">
    <property type="entry name" value="UvrD_C"/>
    <property type="match status" value="1"/>
</dbReference>
<dbReference type="Gene3D" id="1.10.486.10">
    <property type="entry name" value="PCRA, domain 4"/>
    <property type="match status" value="1"/>
</dbReference>
<keyword evidence="5 12" id="KW-0067">ATP-binding</keyword>
<comment type="similarity">
    <text evidence="1">Belongs to the helicase family. UvrD subfamily.</text>
</comment>
<keyword evidence="4 12" id="KW-0347">Helicase</keyword>
<dbReference type="Gene3D" id="1.10.10.160">
    <property type="match status" value="1"/>
</dbReference>
<dbReference type="InterPro" id="IPR000212">
    <property type="entry name" value="DNA_helicase_UvrD/REP"/>
</dbReference>
<dbReference type="Pfam" id="PF00580">
    <property type="entry name" value="UvrD-helicase"/>
    <property type="match status" value="1"/>
</dbReference>
<dbReference type="Gene3D" id="3.40.50.300">
    <property type="entry name" value="P-loop containing nucleotide triphosphate hydrolases"/>
    <property type="match status" value="2"/>
</dbReference>
<evidence type="ECO:0000313" key="15">
    <source>
        <dbReference type="Proteomes" id="UP000278792"/>
    </source>
</evidence>
<reference evidence="14 15" key="1">
    <citation type="submission" date="2018-11" db="EMBL/GenBank/DDBJ databases">
        <title>Vibrio ponticus strain CAIM 1751 pathogenic for the snapper Lutjanus guttatus.</title>
        <authorList>
            <person name="Soto-Rodriguez S."/>
            <person name="Lozano-Olvera R."/>
            <person name="Gomez-Gil B."/>
        </authorList>
    </citation>
    <scope>NUCLEOTIDE SEQUENCE [LARGE SCALE GENOMIC DNA]</scope>
    <source>
        <strain evidence="14 15">CAIM 1751</strain>
    </source>
</reference>
<dbReference type="AlphaFoldDB" id="A0A3N3DSU4"/>
<evidence type="ECO:0000313" key="14">
    <source>
        <dbReference type="EMBL" id="ROV57581.1"/>
    </source>
</evidence>
<evidence type="ECO:0000256" key="3">
    <source>
        <dbReference type="ARBA" id="ARBA00022801"/>
    </source>
</evidence>
<dbReference type="GO" id="GO:0003677">
    <property type="term" value="F:DNA binding"/>
    <property type="evidence" value="ECO:0007669"/>
    <property type="project" value="UniProtKB-KW"/>
</dbReference>
<evidence type="ECO:0000256" key="6">
    <source>
        <dbReference type="ARBA" id="ARBA00023125"/>
    </source>
</evidence>
<evidence type="ECO:0000256" key="8">
    <source>
        <dbReference type="ARBA" id="ARBA00034617"/>
    </source>
</evidence>
<evidence type="ECO:0000256" key="10">
    <source>
        <dbReference type="ARBA" id="ARBA00034923"/>
    </source>
</evidence>
<keyword evidence="7" id="KW-0413">Isomerase</keyword>
<evidence type="ECO:0000256" key="9">
    <source>
        <dbReference type="ARBA" id="ARBA00034808"/>
    </source>
</evidence>
<dbReference type="PROSITE" id="PS51198">
    <property type="entry name" value="UVRD_HELICASE_ATP_BIND"/>
    <property type="match status" value="1"/>
</dbReference>
<comment type="catalytic activity">
    <reaction evidence="11">
        <text>ATP + H2O = ADP + phosphate + H(+)</text>
        <dbReference type="Rhea" id="RHEA:13065"/>
        <dbReference type="ChEBI" id="CHEBI:15377"/>
        <dbReference type="ChEBI" id="CHEBI:15378"/>
        <dbReference type="ChEBI" id="CHEBI:30616"/>
        <dbReference type="ChEBI" id="CHEBI:43474"/>
        <dbReference type="ChEBI" id="CHEBI:456216"/>
        <dbReference type="EC" id="5.6.2.4"/>
    </reaction>
</comment>